<dbReference type="GO" id="GO:0051536">
    <property type="term" value="F:iron-sulfur cluster binding"/>
    <property type="evidence" value="ECO:0007669"/>
    <property type="project" value="UniProtKB-KW"/>
</dbReference>
<dbReference type="InterPro" id="IPR025422">
    <property type="entry name" value="TGA_domain"/>
</dbReference>
<dbReference type="PROSITE" id="PS51806">
    <property type="entry name" value="DOG1"/>
    <property type="match status" value="1"/>
</dbReference>
<evidence type="ECO:0000256" key="2">
    <source>
        <dbReference type="ARBA" id="ARBA00022723"/>
    </source>
</evidence>
<feature type="domain" description="DOG1" evidence="5">
    <location>
        <begin position="35"/>
        <end position="293"/>
    </location>
</feature>
<dbReference type="PANTHER" id="PTHR46354">
    <property type="entry name" value="DOG1 DOMAIN-CONTAINING PROTEIN"/>
    <property type="match status" value="1"/>
</dbReference>
<gene>
    <name evidence="6" type="ORF">J5N97_001945</name>
</gene>
<protein>
    <recommendedName>
        <fullName evidence="5">DOG1 domain-containing protein</fullName>
    </recommendedName>
</protein>
<evidence type="ECO:0000256" key="3">
    <source>
        <dbReference type="ARBA" id="ARBA00023004"/>
    </source>
</evidence>
<dbReference type="InterPro" id="IPR058579">
    <property type="entry name" value="IspG_C"/>
</dbReference>
<reference evidence="6 7" key="1">
    <citation type="journal article" date="2022" name="Hortic Res">
        <title>The genome of Dioscorea zingiberensis sheds light on the biosynthesis, origin and evolution of the medicinally important diosgenin saponins.</title>
        <authorList>
            <person name="Li Y."/>
            <person name="Tan C."/>
            <person name="Li Z."/>
            <person name="Guo J."/>
            <person name="Li S."/>
            <person name="Chen X."/>
            <person name="Wang C."/>
            <person name="Dai X."/>
            <person name="Yang H."/>
            <person name="Song W."/>
            <person name="Hou L."/>
            <person name="Xu J."/>
            <person name="Tong Z."/>
            <person name="Xu A."/>
            <person name="Yuan X."/>
            <person name="Wang W."/>
            <person name="Yang Q."/>
            <person name="Chen L."/>
            <person name="Sun Z."/>
            <person name="Wang K."/>
            <person name="Pan B."/>
            <person name="Chen J."/>
            <person name="Bao Y."/>
            <person name="Liu F."/>
            <person name="Qi X."/>
            <person name="Gang D.R."/>
            <person name="Wen J."/>
            <person name="Li J."/>
        </authorList>
    </citation>
    <scope>NUCLEOTIDE SEQUENCE [LARGE SCALE GENOMIC DNA]</scope>
    <source>
        <strain evidence="6">Dzin_1.0</strain>
    </source>
</reference>
<dbReference type="OrthoDB" id="683795at2759"/>
<sequence length="453" mass="49893">MAHLIDEIERAERVQCVQEEKMKSAGLICRKKSSTRALKDLYAEWMETLRSTLLPLLRHSMYATSSALLSPFPAALPVSRHLGGAMVSSSDLLSTHVRTVHSHFQALLHALDLAARHDPSQLLSPSSSWRPSPLEPPFLWLGDIHPAVLPHLLRSFFVHPPEHLSIPFSAAFSSPSTDLSARLDQIARGLRLMVPAISSRLHNAQAAFLESIAAEWAAKGKGDSPKGETVFDGGAKVRVEELTSIILDANRLRRSVLAEIVGALDVHQAALFLEALAQCVIGFRDPELLREFEQCKQSVSPDQLVNSDFPPLIDALSDIDLSGIDAIDVHQGSSGLQLEGEYVLPLLHAVNCKLRVVELIDWSYWKILWNVSCPSCGCTLFDLQEISVQIREKTSHLPGVSIAIMGCIVNRHGEMADADFGLVKRRIAMEQATEALIQLIKGHGRWVDLPADE</sequence>
<dbReference type="Pfam" id="PF26540">
    <property type="entry name" value="GcpE_C"/>
    <property type="match status" value="1"/>
</dbReference>
<evidence type="ECO:0000256" key="4">
    <source>
        <dbReference type="ARBA" id="ARBA00023014"/>
    </source>
</evidence>
<evidence type="ECO:0000259" key="5">
    <source>
        <dbReference type="PROSITE" id="PS51806"/>
    </source>
</evidence>
<keyword evidence="2" id="KW-0479">Metal-binding</keyword>
<dbReference type="Gene3D" id="3.30.413.10">
    <property type="entry name" value="Sulfite Reductase Hemoprotein, domain 1"/>
    <property type="match status" value="1"/>
</dbReference>
<dbReference type="Proteomes" id="UP001085076">
    <property type="component" value="Unassembled WGS sequence"/>
</dbReference>
<keyword evidence="3" id="KW-0408">Iron</keyword>
<evidence type="ECO:0000313" key="7">
    <source>
        <dbReference type="Proteomes" id="UP001085076"/>
    </source>
</evidence>
<comment type="caution">
    <text evidence="6">The sequence shown here is derived from an EMBL/GenBank/DDBJ whole genome shotgun (WGS) entry which is preliminary data.</text>
</comment>
<comment type="cofactor">
    <cofactor evidence="1">
        <name>[4Fe-4S] cluster</name>
        <dbReference type="ChEBI" id="CHEBI:49883"/>
    </cofactor>
</comment>
<evidence type="ECO:0000313" key="6">
    <source>
        <dbReference type="EMBL" id="KAJ0960233.1"/>
    </source>
</evidence>
<dbReference type="SUPFAM" id="SSF56014">
    <property type="entry name" value="Nitrite and sulphite reductase 4Fe-4S domain-like"/>
    <property type="match status" value="1"/>
</dbReference>
<keyword evidence="4" id="KW-0411">Iron-sulfur</keyword>
<dbReference type="GO" id="GO:0006351">
    <property type="term" value="P:DNA-templated transcription"/>
    <property type="evidence" value="ECO:0007669"/>
    <property type="project" value="InterPro"/>
</dbReference>
<dbReference type="GO" id="GO:0046429">
    <property type="term" value="F:4-hydroxy-3-methylbut-2-en-1-yl diphosphate synthase activity (ferredoxin)"/>
    <property type="evidence" value="ECO:0007669"/>
    <property type="project" value="InterPro"/>
</dbReference>
<proteinExistence type="predicted"/>
<dbReference type="EMBL" id="JAGGNH010000095">
    <property type="protein sequence ID" value="KAJ0960233.1"/>
    <property type="molecule type" value="Genomic_DNA"/>
</dbReference>
<organism evidence="6 7">
    <name type="scientific">Dioscorea zingiberensis</name>
    <dbReference type="NCBI Taxonomy" id="325984"/>
    <lineage>
        <taxon>Eukaryota</taxon>
        <taxon>Viridiplantae</taxon>
        <taxon>Streptophyta</taxon>
        <taxon>Embryophyta</taxon>
        <taxon>Tracheophyta</taxon>
        <taxon>Spermatophyta</taxon>
        <taxon>Magnoliopsida</taxon>
        <taxon>Liliopsida</taxon>
        <taxon>Dioscoreales</taxon>
        <taxon>Dioscoreaceae</taxon>
        <taxon>Dioscorea</taxon>
    </lineage>
</organism>
<dbReference type="GO" id="GO:0046872">
    <property type="term" value="F:metal ion binding"/>
    <property type="evidence" value="ECO:0007669"/>
    <property type="project" value="UniProtKB-KW"/>
</dbReference>
<evidence type="ECO:0000256" key="1">
    <source>
        <dbReference type="ARBA" id="ARBA00001966"/>
    </source>
</evidence>
<dbReference type="GO" id="GO:0016114">
    <property type="term" value="P:terpenoid biosynthetic process"/>
    <property type="evidence" value="ECO:0007669"/>
    <property type="project" value="InterPro"/>
</dbReference>
<dbReference type="PANTHER" id="PTHR46354:SF9">
    <property type="entry name" value="PROTEIN INAPERTURATE POLLEN1"/>
    <property type="match status" value="1"/>
</dbReference>
<accession>A0A9D5BT46</accession>
<dbReference type="InterPro" id="IPR051886">
    <property type="entry name" value="Seed_Dev/Stress_Resp_Reg"/>
</dbReference>
<dbReference type="InterPro" id="IPR045854">
    <property type="entry name" value="NO2/SO3_Rdtase_4Fe4S_sf"/>
</dbReference>
<dbReference type="Pfam" id="PF14144">
    <property type="entry name" value="DOG1"/>
    <property type="match status" value="1"/>
</dbReference>
<keyword evidence="7" id="KW-1185">Reference proteome</keyword>
<dbReference type="AlphaFoldDB" id="A0A9D5BT46"/>
<name>A0A9D5BT46_9LILI</name>
<dbReference type="GO" id="GO:0043565">
    <property type="term" value="F:sequence-specific DNA binding"/>
    <property type="evidence" value="ECO:0007669"/>
    <property type="project" value="InterPro"/>
</dbReference>